<gene>
    <name evidence="3" type="ORF">CAL20_09155</name>
</gene>
<dbReference type="AlphaFoldDB" id="A0A261U7Z4"/>
<proteinExistence type="inferred from homology"/>
<accession>A0A261U7Z4</accession>
<dbReference type="PIRSF" id="PIRSF017082">
    <property type="entry name" value="YflP"/>
    <property type="match status" value="1"/>
</dbReference>
<dbReference type="PANTHER" id="PTHR42928">
    <property type="entry name" value="TRICARBOXYLATE-BINDING PROTEIN"/>
    <property type="match status" value="1"/>
</dbReference>
<dbReference type="Proteomes" id="UP000216885">
    <property type="component" value="Unassembled WGS sequence"/>
</dbReference>
<name>A0A261U7Z4_9BORD</name>
<evidence type="ECO:0000313" key="3">
    <source>
        <dbReference type="EMBL" id="OZI57542.1"/>
    </source>
</evidence>
<sequence>MGKMLGSILLVSAGMLSQTVMAAWPNDKPIELVVGFAPGGGTDVMARNLARFMEKRLGESARIVVVNKPGSGGEISANYIQHAKPDGYTLGMVNIPGFIFQPMYRKTSYHPDQIRLIARIVDDPIMLVANREAGKPVTLKEFIAQSKKTPFSIGHSGEGTTGHLGMLELGRDAGFQFMSIPFKGNGEAKTALLGKHVDYVMMTTGEVLELGQPGIPLTGVAIWADKRAANNVPTLAEQGYDLKISSERGIAGPLGLPDDIAQRVQDAVEATMKDPGFLEAGKADAPVLAFLPGKQWGQELQQLGQRMKTLVGLMGKAN</sequence>
<dbReference type="InterPro" id="IPR005064">
    <property type="entry name" value="BUG"/>
</dbReference>
<feature type="signal peptide" evidence="2">
    <location>
        <begin position="1"/>
        <end position="22"/>
    </location>
</feature>
<reference evidence="3 4" key="1">
    <citation type="submission" date="2017-05" db="EMBL/GenBank/DDBJ databases">
        <title>Complete and WGS of Bordetella genogroups.</title>
        <authorList>
            <person name="Spilker T."/>
            <person name="LiPuma J."/>
        </authorList>
    </citation>
    <scope>NUCLEOTIDE SEQUENCE [LARGE SCALE GENOMIC DNA]</scope>
    <source>
        <strain evidence="3 4">AU9919</strain>
    </source>
</reference>
<dbReference type="RefSeq" id="WP_094820504.1">
    <property type="nucleotide sequence ID" value="NZ_NEVO01000005.1"/>
</dbReference>
<dbReference type="OrthoDB" id="8678477at2"/>
<feature type="chain" id="PRO_5012898826" evidence="2">
    <location>
        <begin position="23"/>
        <end position="318"/>
    </location>
</feature>
<keyword evidence="2" id="KW-0732">Signal</keyword>
<comment type="similarity">
    <text evidence="1">Belongs to the UPF0065 (bug) family.</text>
</comment>
<protein>
    <submittedName>
        <fullName evidence="3">Uncharacterized protein</fullName>
    </submittedName>
</protein>
<dbReference type="Gene3D" id="3.40.190.150">
    <property type="entry name" value="Bordetella uptake gene, domain 1"/>
    <property type="match status" value="1"/>
</dbReference>
<dbReference type="Pfam" id="PF03401">
    <property type="entry name" value="TctC"/>
    <property type="match status" value="1"/>
</dbReference>
<comment type="caution">
    <text evidence="3">The sequence shown here is derived from an EMBL/GenBank/DDBJ whole genome shotgun (WGS) entry which is preliminary data.</text>
</comment>
<dbReference type="CDD" id="cd07012">
    <property type="entry name" value="PBP2_Bug_TTT"/>
    <property type="match status" value="1"/>
</dbReference>
<evidence type="ECO:0000313" key="4">
    <source>
        <dbReference type="Proteomes" id="UP000216885"/>
    </source>
</evidence>
<organism evidence="3 4">
    <name type="scientific">Bordetella genomosp. 4</name>
    <dbReference type="NCBI Taxonomy" id="463044"/>
    <lineage>
        <taxon>Bacteria</taxon>
        <taxon>Pseudomonadati</taxon>
        <taxon>Pseudomonadota</taxon>
        <taxon>Betaproteobacteria</taxon>
        <taxon>Burkholderiales</taxon>
        <taxon>Alcaligenaceae</taxon>
        <taxon>Bordetella</taxon>
    </lineage>
</organism>
<keyword evidence="4" id="KW-1185">Reference proteome</keyword>
<evidence type="ECO:0000256" key="2">
    <source>
        <dbReference type="SAM" id="SignalP"/>
    </source>
</evidence>
<dbReference type="PANTHER" id="PTHR42928:SF5">
    <property type="entry name" value="BLR1237 PROTEIN"/>
    <property type="match status" value="1"/>
</dbReference>
<dbReference type="EMBL" id="NEVQ01000012">
    <property type="protein sequence ID" value="OZI57542.1"/>
    <property type="molecule type" value="Genomic_DNA"/>
</dbReference>
<dbReference type="InterPro" id="IPR042100">
    <property type="entry name" value="Bug_dom1"/>
</dbReference>
<dbReference type="Gene3D" id="3.40.190.10">
    <property type="entry name" value="Periplasmic binding protein-like II"/>
    <property type="match status" value="1"/>
</dbReference>
<evidence type="ECO:0000256" key="1">
    <source>
        <dbReference type="ARBA" id="ARBA00006987"/>
    </source>
</evidence>